<dbReference type="Proteomes" id="UP000275137">
    <property type="component" value="Unassembled WGS sequence"/>
</dbReference>
<dbReference type="GO" id="GO:0005886">
    <property type="term" value="C:plasma membrane"/>
    <property type="evidence" value="ECO:0007669"/>
    <property type="project" value="UniProtKB-SubCell"/>
</dbReference>
<keyword evidence="5 6" id="KW-0472">Membrane</keyword>
<dbReference type="EMBL" id="RJVP01000006">
    <property type="protein sequence ID" value="ROH85320.1"/>
    <property type="molecule type" value="Genomic_DNA"/>
</dbReference>
<organism evidence="7 8">
    <name type="scientific">Pseudomethylobacillus aquaticus</name>
    <dbReference type="NCBI Taxonomy" id="2676064"/>
    <lineage>
        <taxon>Bacteria</taxon>
        <taxon>Pseudomonadati</taxon>
        <taxon>Pseudomonadota</taxon>
        <taxon>Betaproteobacteria</taxon>
        <taxon>Nitrosomonadales</taxon>
        <taxon>Methylophilaceae</taxon>
        <taxon>Pseudomethylobacillus</taxon>
    </lineage>
</organism>
<keyword evidence="3 6" id="KW-0812">Transmembrane</keyword>
<dbReference type="RefSeq" id="WP_123237974.1">
    <property type="nucleotide sequence ID" value="NZ_RJVP01000006.1"/>
</dbReference>
<reference evidence="7 8" key="1">
    <citation type="submission" date="2018-10" db="EMBL/GenBank/DDBJ databases">
        <authorList>
            <person name="Chen W.-M."/>
        </authorList>
    </citation>
    <scope>NUCLEOTIDE SEQUENCE [LARGE SCALE GENOMIC DNA]</scope>
    <source>
        <strain evidence="7 8">H-5</strain>
    </source>
</reference>
<gene>
    <name evidence="7" type="ORF">ED236_10720</name>
</gene>
<feature type="transmembrane region" description="Helical" evidence="6">
    <location>
        <begin position="77"/>
        <end position="96"/>
    </location>
</feature>
<evidence type="ECO:0008006" key="9">
    <source>
        <dbReference type="Google" id="ProtNLM"/>
    </source>
</evidence>
<keyword evidence="4 6" id="KW-1133">Transmembrane helix</keyword>
<proteinExistence type="predicted"/>
<dbReference type="InterPro" id="IPR037185">
    <property type="entry name" value="EmrE-like"/>
</dbReference>
<comment type="subcellular location">
    <subcellularLocation>
        <location evidence="1">Cell membrane</location>
        <topology evidence="1">Multi-pass membrane protein</topology>
    </subcellularLocation>
</comment>
<name>A0A3N0UXT5_9PROT</name>
<evidence type="ECO:0000256" key="2">
    <source>
        <dbReference type="ARBA" id="ARBA00022475"/>
    </source>
</evidence>
<dbReference type="AlphaFoldDB" id="A0A3N0UXT5"/>
<protein>
    <recommendedName>
        <fullName evidence="9">EamA domain-containing protein</fullName>
    </recommendedName>
</protein>
<dbReference type="GO" id="GO:0022857">
    <property type="term" value="F:transmembrane transporter activity"/>
    <property type="evidence" value="ECO:0007669"/>
    <property type="project" value="InterPro"/>
</dbReference>
<evidence type="ECO:0000313" key="7">
    <source>
        <dbReference type="EMBL" id="ROH85320.1"/>
    </source>
</evidence>
<feature type="transmembrane region" description="Helical" evidence="6">
    <location>
        <begin position="102"/>
        <end position="119"/>
    </location>
</feature>
<feature type="transmembrane region" description="Helical" evidence="6">
    <location>
        <begin position="41"/>
        <end position="65"/>
    </location>
</feature>
<evidence type="ECO:0000256" key="1">
    <source>
        <dbReference type="ARBA" id="ARBA00004651"/>
    </source>
</evidence>
<dbReference type="Gene3D" id="1.10.3730.20">
    <property type="match status" value="1"/>
</dbReference>
<evidence type="ECO:0000313" key="8">
    <source>
        <dbReference type="Proteomes" id="UP000275137"/>
    </source>
</evidence>
<accession>A0A3N0UXT5</accession>
<keyword evidence="8" id="KW-1185">Reference proteome</keyword>
<dbReference type="InterPro" id="IPR000390">
    <property type="entry name" value="Small_drug/metabolite_transptr"/>
</dbReference>
<evidence type="ECO:0000256" key="4">
    <source>
        <dbReference type="ARBA" id="ARBA00022989"/>
    </source>
</evidence>
<keyword evidence="2" id="KW-1003">Cell membrane</keyword>
<evidence type="ECO:0000256" key="3">
    <source>
        <dbReference type="ARBA" id="ARBA00022692"/>
    </source>
</evidence>
<evidence type="ECO:0000256" key="6">
    <source>
        <dbReference type="SAM" id="Phobius"/>
    </source>
</evidence>
<evidence type="ECO:0000256" key="5">
    <source>
        <dbReference type="ARBA" id="ARBA00023136"/>
    </source>
</evidence>
<dbReference type="SUPFAM" id="SSF103481">
    <property type="entry name" value="Multidrug resistance efflux transporter EmrE"/>
    <property type="match status" value="1"/>
</dbReference>
<dbReference type="PANTHER" id="PTHR30561">
    <property type="entry name" value="SMR FAMILY PROTON-DEPENDENT DRUG EFFLUX TRANSPORTER SUGE"/>
    <property type="match status" value="1"/>
</dbReference>
<sequence length="122" mass="13339">MRLLLYILPVALLVAYSQLMVKWRSSQIVMPSTGQDWPERLLGYFSDPFIVSAYAAALFSALLWLVVVTRIPLSVGFPVYIGSAFLLVMAGSVLILGEQLNLAKLLAAGLILVGIVIMSQQQ</sequence>
<comment type="caution">
    <text evidence="7">The sequence shown here is derived from an EMBL/GenBank/DDBJ whole genome shotgun (WGS) entry which is preliminary data.</text>
</comment>
<dbReference type="PANTHER" id="PTHR30561:SF9">
    <property type="entry name" value="4-AMINO-4-DEOXY-L-ARABINOSE-PHOSPHOUNDECAPRENOL FLIPPASE SUBUNIT ARNF-RELATED"/>
    <property type="match status" value="1"/>
</dbReference>